<proteinExistence type="predicted"/>
<dbReference type="WBParaSite" id="Hba_17665">
    <property type="protein sequence ID" value="Hba_17665"/>
    <property type="gene ID" value="Hba_17665"/>
</dbReference>
<reference evidence="2" key="1">
    <citation type="submission" date="2016-11" db="UniProtKB">
        <authorList>
            <consortium name="WormBaseParasite"/>
        </authorList>
    </citation>
    <scope>IDENTIFICATION</scope>
</reference>
<protein>
    <submittedName>
        <fullName evidence="2">TFIIS N-terminal domain-containing protein</fullName>
    </submittedName>
</protein>
<name>A0A1I7XJI9_HETBA</name>
<dbReference type="Proteomes" id="UP000095283">
    <property type="component" value="Unplaced"/>
</dbReference>
<accession>A0A1I7XJI9</accession>
<sequence length="113" mass="12846">MENLSEEMVCNLSCHIGKHKTKLNVSKARHIVTHWKERMALERCFAKKPSTSITIGENTFCCHLPLVLIVLIAREVRSNPQPLWPPVPGCKLPEFGAIMIEHGLVTPDRFLYV</sequence>
<evidence type="ECO:0000313" key="2">
    <source>
        <dbReference type="WBParaSite" id="Hba_17665"/>
    </source>
</evidence>
<dbReference type="AlphaFoldDB" id="A0A1I7XJI9"/>
<organism evidence="1 2">
    <name type="scientific">Heterorhabditis bacteriophora</name>
    <name type="common">Entomopathogenic nematode worm</name>
    <dbReference type="NCBI Taxonomy" id="37862"/>
    <lineage>
        <taxon>Eukaryota</taxon>
        <taxon>Metazoa</taxon>
        <taxon>Ecdysozoa</taxon>
        <taxon>Nematoda</taxon>
        <taxon>Chromadorea</taxon>
        <taxon>Rhabditida</taxon>
        <taxon>Rhabditina</taxon>
        <taxon>Rhabditomorpha</taxon>
        <taxon>Strongyloidea</taxon>
        <taxon>Heterorhabditidae</taxon>
        <taxon>Heterorhabditis</taxon>
    </lineage>
</organism>
<keyword evidence="1" id="KW-1185">Reference proteome</keyword>
<evidence type="ECO:0000313" key="1">
    <source>
        <dbReference type="Proteomes" id="UP000095283"/>
    </source>
</evidence>